<dbReference type="OrthoDB" id="4368225at2"/>
<dbReference type="Pfam" id="PF07690">
    <property type="entry name" value="MFS_1"/>
    <property type="match status" value="2"/>
</dbReference>
<keyword evidence="3" id="KW-1003">Cell membrane</keyword>
<dbReference type="AlphaFoldDB" id="A0A3S4WH52"/>
<dbReference type="PANTHER" id="PTHR43266:SF2">
    <property type="entry name" value="MAJOR FACILITATOR SUPERFAMILY (MFS) PROFILE DOMAIN-CONTAINING PROTEIN"/>
    <property type="match status" value="1"/>
</dbReference>
<keyword evidence="9" id="KW-1185">Reference proteome</keyword>
<evidence type="ECO:0000256" key="1">
    <source>
        <dbReference type="ARBA" id="ARBA00004651"/>
    </source>
</evidence>
<evidence type="ECO:0000313" key="8">
    <source>
        <dbReference type="EMBL" id="VEI13802.1"/>
    </source>
</evidence>
<dbReference type="Proteomes" id="UP000269542">
    <property type="component" value="Chromosome"/>
</dbReference>
<dbReference type="EMBL" id="LR134476">
    <property type="protein sequence ID" value="VEI13802.1"/>
    <property type="molecule type" value="Genomic_DNA"/>
</dbReference>
<feature type="transmembrane region" description="Helical" evidence="7">
    <location>
        <begin position="306"/>
        <end position="327"/>
    </location>
</feature>
<feature type="transmembrane region" description="Helical" evidence="7">
    <location>
        <begin position="12"/>
        <end position="34"/>
    </location>
</feature>
<proteinExistence type="predicted"/>
<gene>
    <name evidence="8" type="ORF">NCTC13354_01524</name>
</gene>
<comment type="subcellular location">
    <subcellularLocation>
        <location evidence="1">Cell membrane</location>
        <topology evidence="1">Multi-pass membrane protein</topology>
    </subcellularLocation>
</comment>
<evidence type="ECO:0000256" key="6">
    <source>
        <dbReference type="ARBA" id="ARBA00023136"/>
    </source>
</evidence>
<keyword evidence="5 7" id="KW-1133">Transmembrane helix</keyword>
<accession>A0A3S4WH52</accession>
<dbReference type="RefSeq" id="WP_126416866.1">
    <property type="nucleotide sequence ID" value="NZ_LR134476.1"/>
</dbReference>
<evidence type="ECO:0000313" key="9">
    <source>
        <dbReference type="Proteomes" id="UP000269542"/>
    </source>
</evidence>
<keyword evidence="2" id="KW-0813">Transport</keyword>
<feature type="transmembrane region" description="Helical" evidence="7">
    <location>
        <begin position="46"/>
        <end position="69"/>
    </location>
</feature>
<feature type="transmembrane region" description="Helical" evidence="7">
    <location>
        <begin position="374"/>
        <end position="394"/>
    </location>
</feature>
<name>A0A3S4WH52_9ACTO</name>
<feature type="transmembrane region" description="Helical" evidence="7">
    <location>
        <begin position="217"/>
        <end position="239"/>
    </location>
</feature>
<feature type="transmembrane region" description="Helical" evidence="7">
    <location>
        <begin position="281"/>
        <end position="300"/>
    </location>
</feature>
<dbReference type="KEGG" id="tbw:NCTC13354_01524"/>
<evidence type="ECO:0000256" key="7">
    <source>
        <dbReference type="SAM" id="Phobius"/>
    </source>
</evidence>
<dbReference type="SUPFAM" id="SSF103473">
    <property type="entry name" value="MFS general substrate transporter"/>
    <property type="match status" value="1"/>
</dbReference>
<dbReference type="GO" id="GO:0005886">
    <property type="term" value="C:plasma membrane"/>
    <property type="evidence" value="ECO:0007669"/>
    <property type="project" value="UniProtKB-SubCell"/>
</dbReference>
<feature type="transmembrane region" description="Helical" evidence="7">
    <location>
        <begin position="251"/>
        <end position="269"/>
    </location>
</feature>
<dbReference type="InterPro" id="IPR036259">
    <property type="entry name" value="MFS_trans_sf"/>
</dbReference>
<reference evidence="8 9" key="1">
    <citation type="submission" date="2018-12" db="EMBL/GenBank/DDBJ databases">
        <authorList>
            <consortium name="Pathogen Informatics"/>
        </authorList>
    </citation>
    <scope>NUCLEOTIDE SEQUENCE [LARGE SCALE GENOMIC DNA]</scope>
    <source>
        <strain evidence="8 9">NCTC13354</strain>
    </source>
</reference>
<keyword evidence="6 7" id="KW-0472">Membrane</keyword>
<dbReference type="PANTHER" id="PTHR43266">
    <property type="entry name" value="MACROLIDE-EFFLUX PROTEIN"/>
    <property type="match status" value="1"/>
</dbReference>
<protein>
    <submittedName>
        <fullName evidence="8">Arabinose efflux permease</fullName>
    </submittedName>
</protein>
<evidence type="ECO:0000256" key="3">
    <source>
        <dbReference type="ARBA" id="ARBA00022475"/>
    </source>
</evidence>
<keyword evidence="4 7" id="KW-0812">Transmembrane</keyword>
<evidence type="ECO:0000256" key="2">
    <source>
        <dbReference type="ARBA" id="ARBA00022448"/>
    </source>
</evidence>
<organism evidence="8 9">
    <name type="scientific">Trueperella bialowiezensis</name>
    <dbReference type="NCBI Taxonomy" id="312285"/>
    <lineage>
        <taxon>Bacteria</taxon>
        <taxon>Bacillati</taxon>
        <taxon>Actinomycetota</taxon>
        <taxon>Actinomycetes</taxon>
        <taxon>Actinomycetales</taxon>
        <taxon>Actinomycetaceae</taxon>
        <taxon>Trueperella</taxon>
    </lineage>
</organism>
<dbReference type="GO" id="GO:0022857">
    <property type="term" value="F:transmembrane transporter activity"/>
    <property type="evidence" value="ECO:0007669"/>
    <property type="project" value="InterPro"/>
</dbReference>
<feature type="transmembrane region" description="Helical" evidence="7">
    <location>
        <begin position="347"/>
        <end position="368"/>
    </location>
</feature>
<sequence>MLHVLQDRTYAKLFAAQVIALIGTGLLTVALGLLAYDIAGSDGGAVLGMAMTIKMLAYVFVSPVAAALTSKLPRRTVLVVADLLRAATALALPFVTEAWHIYALIFVLQSASATFTPTFQAVIPSILPQEEDYTQALSLSRLAYDLEALASPALAAALLSVTSYNNLFIGTVVGFLGSAALVMSARFPQIETESESPFLERVTRGVRIFWRTPDLRGLMGANLAVSAPIAMVIVNTAVLTMDHLQRSESEVAILLAVNGAGSMIVALTLPKVLTVRDDRQVMLAGCLALPALLVLGAGAIQLSPGALQWVALLALWGILGTATSLVLTPSARLLRRASVEKDRPAVYAAQFSLSHACYLVAYPLAGIVGAKIGLASVSLVLGAVALLGVVIAGVEWRRRA</sequence>
<dbReference type="Gene3D" id="1.20.1250.20">
    <property type="entry name" value="MFS general substrate transporter like domains"/>
    <property type="match status" value="1"/>
</dbReference>
<dbReference type="CDD" id="cd06173">
    <property type="entry name" value="MFS_MefA_like"/>
    <property type="match status" value="1"/>
</dbReference>
<evidence type="ECO:0000256" key="4">
    <source>
        <dbReference type="ARBA" id="ARBA00022692"/>
    </source>
</evidence>
<evidence type="ECO:0000256" key="5">
    <source>
        <dbReference type="ARBA" id="ARBA00022989"/>
    </source>
</evidence>
<dbReference type="InterPro" id="IPR011701">
    <property type="entry name" value="MFS"/>
</dbReference>